<dbReference type="PANTHER" id="PTHR42200:SF2">
    <property type="entry name" value="ARCHAEAL FLAGELLA-RELATED PROTEIN F"/>
    <property type="match status" value="1"/>
</dbReference>
<organism evidence="2 3">
    <name type="scientific">Halovivax cerinus</name>
    <dbReference type="NCBI Taxonomy" id="1487865"/>
    <lineage>
        <taxon>Archaea</taxon>
        <taxon>Methanobacteriati</taxon>
        <taxon>Methanobacteriota</taxon>
        <taxon>Stenosarchaea group</taxon>
        <taxon>Halobacteria</taxon>
        <taxon>Halobacteriales</taxon>
        <taxon>Natrialbaceae</taxon>
        <taxon>Halovivax</taxon>
    </lineage>
</organism>
<name>A0ABD5NSX3_9EURY</name>
<proteinExistence type="predicted"/>
<dbReference type="InterPro" id="IPR002774">
    <property type="entry name" value="Flagellin_arc-type"/>
</dbReference>
<evidence type="ECO:0000313" key="2">
    <source>
        <dbReference type="EMBL" id="MFC3960174.1"/>
    </source>
</evidence>
<keyword evidence="2" id="KW-0966">Cell projection</keyword>
<keyword evidence="2" id="KW-0282">Flagellum</keyword>
<keyword evidence="1" id="KW-0472">Membrane</keyword>
<reference evidence="2 3" key="1">
    <citation type="journal article" date="2019" name="Int. J. Syst. Evol. Microbiol.">
        <title>The Global Catalogue of Microorganisms (GCM) 10K type strain sequencing project: providing services to taxonomists for standard genome sequencing and annotation.</title>
        <authorList>
            <consortium name="The Broad Institute Genomics Platform"/>
            <consortium name="The Broad Institute Genome Sequencing Center for Infectious Disease"/>
            <person name="Wu L."/>
            <person name="Ma J."/>
        </authorList>
    </citation>
    <scope>NUCLEOTIDE SEQUENCE [LARGE SCALE GENOMIC DNA]</scope>
    <source>
        <strain evidence="2 3">IBRC-M 10256</strain>
    </source>
</reference>
<keyword evidence="1" id="KW-1133">Transmembrane helix</keyword>
<evidence type="ECO:0000313" key="3">
    <source>
        <dbReference type="Proteomes" id="UP001595846"/>
    </source>
</evidence>
<dbReference type="PANTHER" id="PTHR42200">
    <property type="entry name" value="ARCHAEAL FLAGELLA-RELATED PROTEIN F-RELATED"/>
    <property type="match status" value="1"/>
</dbReference>
<evidence type="ECO:0000256" key="1">
    <source>
        <dbReference type="SAM" id="Phobius"/>
    </source>
</evidence>
<sequence length="146" mass="15490">MGFSSSGAVVILFLGFLISVGMVFPVIESSYERQTDAMESRDDRALEVRNTAIAVTSTYDSGTSTLTVNVTNTGSTTLSVEEVDLLVDGELVTGWTQGDRLVEGDDARTIVQPGETLELIVDRATAPDRIKVVTGNGVSETVTEVG</sequence>
<dbReference type="AlphaFoldDB" id="A0ABD5NSX3"/>
<dbReference type="RefSeq" id="WP_256532453.1">
    <property type="nucleotide sequence ID" value="NZ_CP101824.1"/>
</dbReference>
<protein>
    <submittedName>
        <fullName evidence="2">Flagellin</fullName>
    </submittedName>
</protein>
<accession>A0ABD5NSX3</accession>
<comment type="caution">
    <text evidence="2">The sequence shown here is derived from an EMBL/GenBank/DDBJ whole genome shotgun (WGS) entry which is preliminary data.</text>
</comment>
<dbReference type="Proteomes" id="UP001595846">
    <property type="component" value="Unassembled WGS sequence"/>
</dbReference>
<feature type="transmembrane region" description="Helical" evidence="1">
    <location>
        <begin position="6"/>
        <end position="27"/>
    </location>
</feature>
<keyword evidence="3" id="KW-1185">Reference proteome</keyword>
<dbReference type="EMBL" id="JBHSAQ010000016">
    <property type="protein sequence ID" value="MFC3960174.1"/>
    <property type="molecule type" value="Genomic_DNA"/>
</dbReference>
<dbReference type="GeneID" id="73901536"/>
<keyword evidence="2" id="KW-0969">Cilium</keyword>
<keyword evidence="1" id="KW-0812">Transmembrane</keyword>
<gene>
    <name evidence="2" type="ORF">ACFOUR_17580</name>
</gene>